<keyword evidence="1" id="KW-1185">Reference proteome</keyword>
<protein>
    <submittedName>
        <fullName evidence="2">Uncharacterized protein</fullName>
    </submittedName>
</protein>
<dbReference type="Proteomes" id="UP000887540">
    <property type="component" value="Unplaced"/>
</dbReference>
<evidence type="ECO:0000313" key="2">
    <source>
        <dbReference type="WBParaSite" id="ACRNAN_scaffold9291.g6934.t1"/>
    </source>
</evidence>
<organism evidence="1 2">
    <name type="scientific">Acrobeloides nanus</name>
    <dbReference type="NCBI Taxonomy" id="290746"/>
    <lineage>
        <taxon>Eukaryota</taxon>
        <taxon>Metazoa</taxon>
        <taxon>Ecdysozoa</taxon>
        <taxon>Nematoda</taxon>
        <taxon>Chromadorea</taxon>
        <taxon>Rhabditida</taxon>
        <taxon>Tylenchina</taxon>
        <taxon>Cephalobomorpha</taxon>
        <taxon>Cephaloboidea</taxon>
        <taxon>Cephalobidae</taxon>
        <taxon>Acrobeloides</taxon>
    </lineage>
</organism>
<evidence type="ECO:0000313" key="1">
    <source>
        <dbReference type="Proteomes" id="UP000887540"/>
    </source>
</evidence>
<name>A0A914ELC7_9BILA</name>
<sequence>MFDIPPLEMSISKVIISPKAPLYSLKFLSCYITTRYFLITKNSIPLVSWTKMANGSELMNSFHFQLENANVWAKIKPVVGNPPGDPNKRKLGATTKPEPYVCHIEKRY</sequence>
<reference evidence="2" key="1">
    <citation type="submission" date="2022-11" db="UniProtKB">
        <authorList>
            <consortium name="WormBaseParasite"/>
        </authorList>
    </citation>
    <scope>IDENTIFICATION</scope>
</reference>
<dbReference type="AlphaFoldDB" id="A0A914ELC7"/>
<accession>A0A914ELC7</accession>
<proteinExistence type="predicted"/>
<dbReference type="WBParaSite" id="ACRNAN_scaffold9291.g6934.t1">
    <property type="protein sequence ID" value="ACRNAN_scaffold9291.g6934.t1"/>
    <property type="gene ID" value="ACRNAN_scaffold9291.g6934"/>
</dbReference>